<dbReference type="InterPro" id="IPR049940">
    <property type="entry name" value="GluQ/Sye"/>
</dbReference>
<sequence>MRRGRFAPTPSGRLHIGNAQTALLAWLQMRAVGGEFVLRMEDIDRPRCKPEYAEQMLDDLRWLGLDWDEGPDTGGPHAPYVQSQRVDLYEQAVDKLWQDGRLYPCYCSRAELHGIAGAPHGLTSEGPVYLGTCRNLSPEERAAKEKVKTPSWRFKLPEHPLAFTDGVLGEQHVPAGAGGDFVVKRADGIFSYQIAVVVDDALMGITDVLRGADLLDSTPRQLLLYEALSWQAPQFAHVPMLHGPDGARLSKRDGAVMLTEMRQAGTRPEKLLGWLAYWCGLLDRPEPVQASDLIPAFDLAKLAQAPVSVTESALRDLM</sequence>
<feature type="binding site" evidence="7">
    <location>
        <position position="133"/>
    </location>
    <ligand>
        <name>Zn(2+)</name>
        <dbReference type="ChEBI" id="CHEBI:29105"/>
    </ligand>
</feature>
<evidence type="ECO:0000256" key="7">
    <source>
        <dbReference type="HAMAP-Rule" id="MF_01428"/>
    </source>
</evidence>
<dbReference type="GO" id="GO:0005524">
    <property type="term" value="F:ATP binding"/>
    <property type="evidence" value="ECO:0007669"/>
    <property type="project" value="UniProtKB-KW"/>
</dbReference>
<dbReference type="PANTHER" id="PTHR43311">
    <property type="entry name" value="GLUTAMATE--TRNA LIGASE"/>
    <property type="match status" value="1"/>
</dbReference>
<dbReference type="PANTHER" id="PTHR43311:SF1">
    <property type="entry name" value="GLUTAMYL-Q TRNA(ASP) SYNTHETASE"/>
    <property type="match status" value="1"/>
</dbReference>
<dbReference type="SUPFAM" id="SSF52374">
    <property type="entry name" value="Nucleotidylyl transferase"/>
    <property type="match status" value="1"/>
</dbReference>
<dbReference type="Gene3D" id="3.40.50.620">
    <property type="entry name" value="HUPs"/>
    <property type="match status" value="1"/>
</dbReference>
<dbReference type="eggNOG" id="COG0008">
    <property type="taxonomic scope" value="Bacteria"/>
</dbReference>
<feature type="binding site" evidence="7">
    <location>
        <begin position="5"/>
        <end position="9"/>
    </location>
    <ligand>
        <name>L-glutamate</name>
        <dbReference type="ChEBI" id="CHEBI:29985"/>
    </ligand>
</feature>
<feature type="domain" description="Glutamyl/glutaminyl-tRNA synthetase class Ib catalytic" evidence="9">
    <location>
        <begin position="4"/>
        <end position="276"/>
    </location>
</feature>
<dbReference type="InterPro" id="IPR014729">
    <property type="entry name" value="Rossmann-like_a/b/a_fold"/>
</dbReference>
<keyword evidence="5 7" id="KW-0067">ATP-binding</keyword>
<dbReference type="NCBIfam" id="NF004314">
    <property type="entry name" value="PRK05710.1-3"/>
    <property type="match status" value="1"/>
</dbReference>
<dbReference type="InterPro" id="IPR000924">
    <property type="entry name" value="Glu/Gln-tRNA-synth"/>
</dbReference>
<organism evidence="10 11">
    <name type="scientific">Tumebacillus flagellatus</name>
    <dbReference type="NCBI Taxonomy" id="1157490"/>
    <lineage>
        <taxon>Bacteria</taxon>
        <taxon>Bacillati</taxon>
        <taxon>Bacillota</taxon>
        <taxon>Bacilli</taxon>
        <taxon>Bacillales</taxon>
        <taxon>Alicyclobacillaceae</taxon>
        <taxon>Tumebacillus</taxon>
    </lineage>
</organism>
<keyword evidence="3 7" id="KW-0547">Nucleotide-binding</keyword>
<dbReference type="GO" id="GO:0006400">
    <property type="term" value="P:tRNA modification"/>
    <property type="evidence" value="ECO:0007669"/>
    <property type="project" value="InterPro"/>
</dbReference>
<evidence type="ECO:0000256" key="6">
    <source>
        <dbReference type="ARBA" id="ARBA00023146"/>
    </source>
</evidence>
<comment type="function">
    <text evidence="7">Catalyzes the tRNA-independent activation of glutamate in presence of ATP and the subsequent transfer of glutamate onto a tRNA(Asp). Glutamate is transferred on the 2-amino-5-(4,5-dihydroxy-2-cyclopenten-1-yl) moiety of the queuosine in the wobble position of the QUC anticodon.</text>
</comment>
<keyword evidence="11" id="KW-1185">Reference proteome</keyword>
<name>A0A074LMT4_9BACL</name>
<dbReference type="GO" id="GO:0005829">
    <property type="term" value="C:cytosol"/>
    <property type="evidence" value="ECO:0007669"/>
    <property type="project" value="TreeGrafter"/>
</dbReference>
<evidence type="ECO:0000256" key="8">
    <source>
        <dbReference type="RuleBase" id="RU363037"/>
    </source>
</evidence>
<feature type="binding site" evidence="7">
    <location>
        <position position="41"/>
    </location>
    <ligand>
        <name>L-glutamate</name>
        <dbReference type="ChEBI" id="CHEBI:29985"/>
    </ligand>
</feature>
<reference evidence="10 11" key="1">
    <citation type="journal article" date="2013" name="Int. J. Syst. Evol. Microbiol.">
        <title>Tumebacillus flagellatus sp. nov., an alpha-amylase/pullulanase-producing bacterium isolated from cassava wastewater.</title>
        <authorList>
            <person name="Wang Q."/>
            <person name="Xie N."/>
            <person name="Qin Y."/>
            <person name="Shen N."/>
            <person name="Zhu J."/>
            <person name="Mi H."/>
            <person name="Huang R."/>
        </authorList>
    </citation>
    <scope>NUCLEOTIDE SEQUENCE [LARGE SCALE GENOMIC DNA]</scope>
    <source>
        <strain evidence="10 11">GST4</strain>
    </source>
</reference>
<dbReference type="GO" id="GO:0008270">
    <property type="term" value="F:zinc ion binding"/>
    <property type="evidence" value="ECO:0007669"/>
    <property type="project" value="UniProtKB-UniRule"/>
</dbReference>
<dbReference type="InterPro" id="IPR020058">
    <property type="entry name" value="Glu/Gln-tRNA-synth_Ib_cat-dom"/>
</dbReference>
<feature type="binding site" evidence="7">
    <location>
        <position position="105"/>
    </location>
    <ligand>
        <name>Zn(2+)</name>
        <dbReference type="ChEBI" id="CHEBI:29105"/>
    </ligand>
</feature>
<accession>A0A074LMT4</accession>
<evidence type="ECO:0000313" key="10">
    <source>
        <dbReference type="EMBL" id="KEO81835.1"/>
    </source>
</evidence>
<dbReference type="GO" id="GO:0006424">
    <property type="term" value="P:glutamyl-tRNA aminoacylation"/>
    <property type="evidence" value="ECO:0007669"/>
    <property type="project" value="InterPro"/>
</dbReference>
<evidence type="ECO:0000256" key="3">
    <source>
        <dbReference type="ARBA" id="ARBA00022741"/>
    </source>
</evidence>
<dbReference type="NCBIfam" id="TIGR03838">
    <property type="entry name" value="queuosine_YadB"/>
    <property type="match status" value="1"/>
</dbReference>
<keyword evidence="4 7" id="KW-0862">Zinc</keyword>
<evidence type="ECO:0000256" key="1">
    <source>
        <dbReference type="ARBA" id="ARBA00022598"/>
    </source>
</evidence>
<keyword evidence="1 7" id="KW-0436">Ligase</keyword>
<comment type="cofactor">
    <cofactor evidence="7">
        <name>Zn(2+)</name>
        <dbReference type="ChEBI" id="CHEBI:29105"/>
    </cofactor>
    <text evidence="7">Binds 1 zinc ion per subunit.</text>
</comment>
<evidence type="ECO:0000256" key="4">
    <source>
        <dbReference type="ARBA" id="ARBA00022833"/>
    </source>
</evidence>
<dbReference type="PRINTS" id="PR00987">
    <property type="entry name" value="TRNASYNTHGLU"/>
</dbReference>
<evidence type="ECO:0000256" key="5">
    <source>
        <dbReference type="ARBA" id="ARBA00022840"/>
    </source>
</evidence>
<feature type="binding site" evidence="7">
    <location>
        <position position="107"/>
    </location>
    <ligand>
        <name>Zn(2+)</name>
        <dbReference type="ChEBI" id="CHEBI:29105"/>
    </ligand>
</feature>
<dbReference type="HAMAP" id="MF_01428">
    <property type="entry name" value="Glu_Q_tRNA_synth"/>
    <property type="match status" value="1"/>
</dbReference>
<dbReference type="OrthoDB" id="9807503at2"/>
<keyword evidence="8" id="KW-0648">Protein biosynthesis</keyword>
<dbReference type="InterPro" id="IPR022380">
    <property type="entry name" value="Glu-Q_tRNA(Asp)_Synthase"/>
</dbReference>
<feature type="binding site" evidence="7">
    <location>
        <position position="192"/>
    </location>
    <ligand>
        <name>L-glutamate</name>
        <dbReference type="ChEBI" id="CHEBI:29985"/>
    </ligand>
</feature>
<feature type="short sequence motif" description="'KMSKS' region" evidence="7">
    <location>
        <begin position="248"/>
        <end position="252"/>
    </location>
</feature>
<evidence type="ECO:0000259" key="9">
    <source>
        <dbReference type="Pfam" id="PF00749"/>
    </source>
</evidence>
<comment type="similarity">
    <text evidence="7">Belongs to the class-I aminoacyl-tRNA synthetase family. GluQ subfamily.</text>
</comment>
<dbReference type="Proteomes" id="UP000027931">
    <property type="component" value="Unassembled WGS sequence"/>
</dbReference>
<feature type="binding site" evidence="7">
    <location>
        <position position="251"/>
    </location>
    <ligand>
        <name>ATP</name>
        <dbReference type="ChEBI" id="CHEBI:30616"/>
    </ligand>
</feature>
<feature type="short sequence motif" description="'HIGH' region" evidence="7">
    <location>
        <begin position="8"/>
        <end position="18"/>
    </location>
</feature>
<keyword evidence="2 7" id="KW-0479">Metal-binding</keyword>
<dbReference type="PROSITE" id="PS00178">
    <property type="entry name" value="AA_TRNA_LIGASE_I"/>
    <property type="match status" value="1"/>
</dbReference>
<feature type="binding site" evidence="7">
    <location>
        <position position="210"/>
    </location>
    <ligand>
        <name>L-glutamate</name>
        <dbReference type="ChEBI" id="CHEBI:29985"/>
    </ligand>
</feature>
<dbReference type="GO" id="GO:0004818">
    <property type="term" value="F:glutamate-tRNA ligase activity"/>
    <property type="evidence" value="ECO:0007669"/>
    <property type="project" value="TreeGrafter"/>
</dbReference>
<dbReference type="STRING" id="1157490.EL26_18515"/>
<feature type="binding site" evidence="7">
    <location>
        <position position="129"/>
    </location>
    <ligand>
        <name>Zn(2+)</name>
        <dbReference type="ChEBI" id="CHEBI:29105"/>
    </ligand>
</feature>
<protein>
    <recommendedName>
        <fullName evidence="7">Glutamyl-Q tRNA(Asp) synthetase</fullName>
        <shortName evidence="7">Glu-Q-RSs</shortName>
        <ecNumber evidence="7">6.1.1.-</ecNumber>
    </recommendedName>
</protein>
<dbReference type="EMBL" id="JMIR01000031">
    <property type="protein sequence ID" value="KEO81835.1"/>
    <property type="molecule type" value="Genomic_DNA"/>
</dbReference>
<evidence type="ECO:0000256" key="2">
    <source>
        <dbReference type="ARBA" id="ARBA00022723"/>
    </source>
</evidence>
<dbReference type="AlphaFoldDB" id="A0A074LMT4"/>
<keyword evidence="6 7" id="KW-0030">Aminoacyl-tRNA synthetase</keyword>
<dbReference type="RefSeq" id="WP_081857305.1">
    <property type="nucleotide sequence ID" value="NZ_JMIR01000031.1"/>
</dbReference>
<proteinExistence type="inferred from homology"/>
<dbReference type="NCBIfam" id="NF004315">
    <property type="entry name" value="PRK05710.1-4"/>
    <property type="match status" value="1"/>
</dbReference>
<dbReference type="EC" id="6.1.1.-" evidence="7"/>
<dbReference type="Pfam" id="PF00749">
    <property type="entry name" value="tRNA-synt_1c"/>
    <property type="match status" value="1"/>
</dbReference>
<comment type="caution">
    <text evidence="10">The sequence shown here is derived from an EMBL/GenBank/DDBJ whole genome shotgun (WGS) entry which is preliminary data.</text>
</comment>
<dbReference type="InterPro" id="IPR001412">
    <property type="entry name" value="aa-tRNA-synth_I_CS"/>
</dbReference>
<gene>
    <name evidence="7" type="primary">gluQ</name>
    <name evidence="10" type="ORF">EL26_18515</name>
</gene>
<evidence type="ECO:0000313" key="11">
    <source>
        <dbReference type="Proteomes" id="UP000027931"/>
    </source>
</evidence>